<feature type="non-terminal residue" evidence="3">
    <location>
        <position position="95"/>
    </location>
</feature>
<feature type="non-terminal residue" evidence="3">
    <location>
        <position position="1"/>
    </location>
</feature>
<proteinExistence type="inferred from homology"/>
<dbReference type="EMBL" id="DNZF01000140">
    <property type="protein sequence ID" value="HBK53531.1"/>
    <property type="molecule type" value="Genomic_DNA"/>
</dbReference>
<comment type="similarity">
    <text evidence="1">Belongs to the NAD(P)-dependent epimerase/dehydratase family.</text>
</comment>
<feature type="domain" description="NAD-dependent epimerase/dehydratase" evidence="2">
    <location>
        <begin position="1"/>
        <end position="95"/>
    </location>
</feature>
<accession>A0A354YXT9</accession>
<reference evidence="3 4" key="1">
    <citation type="journal article" date="2018" name="Nat. Biotechnol.">
        <title>A standardized bacterial taxonomy based on genome phylogeny substantially revises the tree of life.</title>
        <authorList>
            <person name="Parks D.H."/>
            <person name="Chuvochina M."/>
            <person name="Waite D.W."/>
            <person name="Rinke C."/>
            <person name="Skarshewski A."/>
            <person name="Chaumeil P.A."/>
            <person name="Hugenholtz P."/>
        </authorList>
    </citation>
    <scope>NUCLEOTIDE SEQUENCE [LARGE SCALE GENOMIC DNA]</scope>
    <source>
        <strain evidence="3">UBA10948</strain>
    </source>
</reference>
<dbReference type="PANTHER" id="PTHR43000">
    <property type="entry name" value="DTDP-D-GLUCOSE 4,6-DEHYDRATASE-RELATED"/>
    <property type="match status" value="1"/>
</dbReference>
<dbReference type="AlphaFoldDB" id="A0A354YXT9"/>
<name>A0A354YXT9_9FIRM</name>
<dbReference type="Gene3D" id="3.90.25.10">
    <property type="entry name" value="UDP-galactose 4-epimerase, domain 1"/>
    <property type="match status" value="1"/>
</dbReference>
<dbReference type="SUPFAM" id="SSF51735">
    <property type="entry name" value="NAD(P)-binding Rossmann-fold domains"/>
    <property type="match status" value="1"/>
</dbReference>
<dbReference type="InterPro" id="IPR001509">
    <property type="entry name" value="Epimerase_deHydtase"/>
</dbReference>
<dbReference type="Proteomes" id="UP000263273">
    <property type="component" value="Unassembled WGS sequence"/>
</dbReference>
<evidence type="ECO:0000259" key="2">
    <source>
        <dbReference type="Pfam" id="PF01370"/>
    </source>
</evidence>
<evidence type="ECO:0000313" key="4">
    <source>
        <dbReference type="Proteomes" id="UP000263273"/>
    </source>
</evidence>
<dbReference type="InterPro" id="IPR036291">
    <property type="entry name" value="NAD(P)-bd_dom_sf"/>
</dbReference>
<gene>
    <name evidence="3" type="ORF">DDZ44_06320</name>
</gene>
<dbReference type="Gene3D" id="3.40.50.720">
    <property type="entry name" value="NAD(P)-binding Rossmann-like Domain"/>
    <property type="match status" value="1"/>
</dbReference>
<dbReference type="Pfam" id="PF01370">
    <property type="entry name" value="Epimerase"/>
    <property type="match status" value="1"/>
</dbReference>
<comment type="caution">
    <text evidence="3">The sequence shown here is derived from an EMBL/GenBank/DDBJ whole genome shotgun (WGS) entry which is preliminary data.</text>
</comment>
<protein>
    <submittedName>
        <fullName evidence="3">NAD-dependent dehydratase</fullName>
    </submittedName>
</protein>
<evidence type="ECO:0000256" key="1">
    <source>
        <dbReference type="ARBA" id="ARBA00007637"/>
    </source>
</evidence>
<evidence type="ECO:0000313" key="3">
    <source>
        <dbReference type="EMBL" id="HBK53531.1"/>
    </source>
</evidence>
<sequence length="95" mass="10378">MSTCMVYERSMDETGITEEHPVKPASPYAASKLAGEALTLSYYYAYGLPTVVVRPFNTYGPFQKSSGEGGVVAIFIQRELAGKELNIYGDGTQTR</sequence>
<organism evidence="3 4">
    <name type="scientific">Syntrophomonas wolfei</name>
    <dbReference type="NCBI Taxonomy" id="863"/>
    <lineage>
        <taxon>Bacteria</taxon>
        <taxon>Bacillati</taxon>
        <taxon>Bacillota</taxon>
        <taxon>Clostridia</taxon>
        <taxon>Eubacteriales</taxon>
        <taxon>Syntrophomonadaceae</taxon>
        <taxon>Syntrophomonas</taxon>
    </lineage>
</organism>